<name>A0A2V1CWG6_9PLEO</name>
<dbReference type="EMBL" id="KZ806789">
    <property type="protein sequence ID" value="PVH90055.1"/>
    <property type="molecule type" value="Genomic_DNA"/>
</dbReference>
<reference evidence="2 3" key="1">
    <citation type="journal article" date="2018" name="Sci. Rep.">
        <title>Comparative genomics provides insights into the lifestyle and reveals functional heterogeneity of dark septate endophytic fungi.</title>
        <authorList>
            <person name="Knapp D.G."/>
            <person name="Nemeth J.B."/>
            <person name="Barry K."/>
            <person name="Hainaut M."/>
            <person name="Henrissat B."/>
            <person name="Johnson J."/>
            <person name="Kuo A."/>
            <person name="Lim J.H.P."/>
            <person name="Lipzen A."/>
            <person name="Nolan M."/>
            <person name="Ohm R.A."/>
            <person name="Tamas L."/>
            <person name="Grigoriev I.V."/>
            <person name="Spatafora J.W."/>
            <person name="Nagy L.G."/>
            <person name="Kovacs G.M."/>
        </authorList>
    </citation>
    <scope>NUCLEOTIDE SEQUENCE [LARGE SCALE GENOMIC DNA]</scope>
    <source>
        <strain evidence="2 3">DSE2036</strain>
    </source>
</reference>
<dbReference type="OrthoDB" id="5238424at2759"/>
<keyword evidence="3" id="KW-1185">Reference proteome</keyword>
<accession>A0A2V1CWG6</accession>
<sequence length="55" mass="6152">MVSRYPQTRPSLGGLDQTKTKSDQTIPITVLSSTGRHLDWTRTDFGTERMKEGIG</sequence>
<organism evidence="2 3">
    <name type="scientific">Periconia macrospinosa</name>
    <dbReference type="NCBI Taxonomy" id="97972"/>
    <lineage>
        <taxon>Eukaryota</taxon>
        <taxon>Fungi</taxon>
        <taxon>Dikarya</taxon>
        <taxon>Ascomycota</taxon>
        <taxon>Pezizomycotina</taxon>
        <taxon>Dothideomycetes</taxon>
        <taxon>Pleosporomycetidae</taxon>
        <taxon>Pleosporales</taxon>
        <taxon>Massarineae</taxon>
        <taxon>Periconiaceae</taxon>
        <taxon>Periconia</taxon>
    </lineage>
</organism>
<dbReference type="Proteomes" id="UP000244855">
    <property type="component" value="Unassembled WGS sequence"/>
</dbReference>
<feature type="compositionally biased region" description="Polar residues" evidence="1">
    <location>
        <begin position="1"/>
        <end position="10"/>
    </location>
</feature>
<feature type="region of interest" description="Disordered" evidence="1">
    <location>
        <begin position="1"/>
        <end position="25"/>
    </location>
</feature>
<evidence type="ECO:0000313" key="3">
    <source>
        <dbReference type="Proteomes" id="UP000244855"/>
    </source>
</evidence>
<evidence type="ECO:0000313" key="2">
    <source>
        <dbReference type="EMBL" id="PVH90055.1"/>
    </source>
</evidence>
<dbReference type="AlphaFoldDB" id="A0A2V1CWG6"/>
<proteinExistence type="predicted"/>
<protein>
    <submittedName>
        <fullName evidence="2">Uncharacterized protein</fullName>
    </submittedName>
</protein>
<gene>
    <name evidence="2" type="ORF">DM02DRAFT_665604</name>
</gene>
<evidence type="ECO:0000256" key="1">
    <source>
        <dbReference type="SAM" id="MobiDB-lite"/>
    </source>
</evidence>